<name>X0ZWI2_9ZZZZ</name>
<sequence>MNDAEINDKRNPNEFKSMSFSKFQKTKVKKELLTCIASTKVEAACYWAAELICAGHLSDLWEIVILFLSKHIHLGNPKLPIYIAMRFDNFRTIVSSGYVGNELRLRNNEKIRKIFAEIICVLCYSRKKHSFEPIKIKKADEFNMTHMASRLKAPSIDFATEVFKSDDPKELYIAINEFAYHVSSSSKNVVTACYWLEWTLEYESICKRKKEKC</sequence>
<comment type="caution">
    <text evidence="1">The sequence shown here is derived from an EMBL/GenBank/DDBJ whole genome shotgun (WGS) entry which is preliminary data.</text>
</comment>
<feature type="non-terminal residue" evidence="1">
    <location>
        <position position="213"/>
    </location>
</feature>
<organism evidence="1">
    <name type="scientific">marine sediment metagenome</name>
    <dbReference type="NCBI Taxonomy" id="412755"/>
    <lineage>
        <taxon>unclassified sequences</taxon>
        <taxon>metagenomes</taxon>
        <taxon>ecological metagenomes</taxon>
    </lineage>
</organism>
<evidence type="ECO:0000313" key="1">
    <source>
        <dbReference type="EMBL" id="GAG73874.1"/>
    </source>
</evidence>
<gene>
    <name evidence="1" type="ORF">S01H4_06256</name>
</gene>
<protein>
    <recommendedName>
        <fullName evidence="2">MgsA AAA+ ATPase C-terminal domain-containing protein</fullName>
    </recommendedName>
</protein>
<reference evidence="1" key="1">
    <citation type="journal article" date="2014" name="Front. Microbiol.">
        <title>High frequency of phylogenetically diverse reductive dehalogenase-homologous genes in deep subseafloor sedimentary metagenomes.</title>
        <authorList>
            <person name="Kawai M."/>
            <person name="Futagami T."/>
            <person name="Toyoda A."/>
            <person name="Takaki Y."/>
            <person name="Nishi S."/>
            <person name="Hori S."/>
            <person name="Arai W."/>
            <person name="Tsubouchi T."/>
            <person name="Morono Y."/>
            <person name="Uchiyama I."/>
            <person name="Ito T."/>
            <person name="Fujiyama A."/>
            <person name="Inagaki F."/>
            <person name="Takami H."/>
        </authorList>
    </citation>
    <scope>NUCLEOTIDE SEQUENCE</scope>
    <source>
        <strain evidence="1">Expedition CK06-06</strain>
    </source>
</reference>
<dbReference type="Gene3D" id="1.20.272.10">
    <property type="match status" value="1"/>
</dbReference>
<accession>X0ZWI2</accession>
<proteinExistence type="predicted"/>
<dbReference type="EMBL" id="BART01001904">
    <property type="protein sequence ID" value="GAG73874.1"/>
    <property type="molecule type" value="Genomic_DNA"/>
</dbReference>
<evidence type="ECO:0008006" key="2">
    <source>
        <dbReference type="Google" id="ProtNLM"/>
    </source>
</evidence>
<dbReference type="AlphaFoldDB" id="X0ZWI2"/>